<feature type="transmembrane region" description="Helical" evidence="2">
    <location>
        <begin position="228"/>
        <end position="250"/>
    </location>
</feature>
<sequence length="315" mass="34891">MSPFLVVAILSFGPLYSSCLDLNSSSSLHHVVSHDKINSSLEMSSLPGHVHVVHANDTELHSTLNSTKVKSASIAEQKTKPVISNSSTTQAPSNNSSVHATVQGNSSLKLENTTRTVGLQVMEGGGTLPPKMPSRKAPKTTEIAKKANNFTVVPETAMEHHGYISPRKGAPVEMLREGLPELAPSSTSTTTPRPVPRKKKPIYTMVVGDKFTKESESFIESPTTGKDYVLPLVLIIFAVPGFVFLVKFLYRRGTEFTERQQYHRMYLIDGDCRSPFLDRWGRVLKNFLWAENMQTVNLTNFGDVSLNPRMNYHSF</sequence>
<accession>A0A8S9WT43</accession>
<keyword evidence="3" id="KW-0732">Signal</keyword>
<evidence type="ECO:0000256" key="1">
    <source>
        <dbReference type="SAM" id="MobiDB-lite"/>
    </source>
</evidence>
<feature type="signal peptide" evidence="3">
    <location>
        <begin position="1"/>
        <end position="19"/>
    </location>
</feature>
<reference evidence="4" key="1">
    <citation type="journal article" date="2021" name="Mol. Ecol. Resour.">
        <title>Apolygus lucorum genome provides insights into omnivorousness and mesophyll feeding.</title>
        <authorList>
            <person name="Liu Y."/>
            <person name="Liu H."/>
            <person name="Wang H."/>
            <person name="Huang T."/>
            <person name="Liu B."/>
            <person name="Yang B."/>
            <person name="Yin L."/>
            <person name="Li B."/>
            <person name="Zhang Y."/>
            <person name="Zhang S."/>
            <person name="Jiang F."/>
            <person name="Zhang X."/>
            <person name="Ren Y."/>
            <person name="Wang B."/>
            <person name="Wang S."/>
            <person name="Lu Y."/>
            <person name="Wu K."/>
            <person name="Fan W."/>
            <person name="Wang G."/>
        </authorList>
    </citation>
    <scope>NUCLEOTIDE SEQUENCE</scope>
    <source>
        <strain evidence="4">12Hb</strain>
    </source>
</reference>
<keyword evidence="2" id="KW-0472">Membrane</keyword>
<proteinExistence type="predicted"/>
<dbReference type="AlphaFoldDB" id="A0A8S9WT43"/>
<feature type="region of interest" description="Disordered" evidence="1">
    <location>
        <begin position="71"/>
        <end position="100"/>
    </location>
</feature>
<evidence type="ECO:0000256" key="3">
    <source>
        <dbReference type="SAM" id="SignalP"/>
    </source>
</evidence>
<organism evidence="4 5">
    <name type="scientific">Apolygus lucorum</name>
    <name type="common">Small green plant bug</name>
    <name type="synonym">Lygocoris lucorum</name>
    <dbReference type="NCBI Taxonomy" id="248454"/>
    <lineage>
        <taxon>Eukaryota</taxon>
        <taxon>Metazoa</taxon>
        <taxon>Ecdysozoa</taxon>
        <taxon>Arthropoda</taxon>
        <taxon>Hexapoda</taxon>
        <taxon>Insecta</taxon>
        <taxon>Pterygota</taxon>
        <taxon>Neoptera</taxon>
        <taxon>Paraneoptera</taxon>
        <taxon>Hemiptera</taxon>
        <taxon>Heteroptera</taxon>
        <taxon>Panheteroptera</taxon>
        <taxon>Cimicomorpha</taxon>
        <taxon>Miridae</taxon>
        <taxon>Mirini</taxon>
        <taxon>Apolygus</taxon>
    </lineage>
</organism>
<evidence type="ECO:0000313" key="4">
    <source>
        <dbReference type="EMBL" id="KAF6199922.1"/>
    </source>
</evidence>
<comment type="caution">
    <text evidence="4">The sequence shown here is derived from an EMBL/GenBank/DDBJ whole genome shotgun (WGS) entry which is preliminary data.</text>
</comment>
<evidence type="ECO:0000256" key="2">
    <source>
        <dbReference type="SAM" id="Phobius"/>
    </source>
</evidence>
<feature type="chain" id="PRO_5035789803" evidence="3">
    <location>
        <begin position="20"/>
        <end position="315"/>
    </location>
</feature>
<protein>
    <submittedName>
        <fullName evidence="4">Uncharacterized protein</fullName>
    </submittedName>
</protein>
<name>A0A8S9WT43_APOLU</name>
<keyword evidence="2" id="KW-0812">Transmembrane</keyword>
<evidence type="ECO:0000313" key="5">
    <source>
        <dbReference type="Proteomes" id="UP000466442"/>
    </source>
</evidence>
<dbReference type="Proteomes" id="UP000466442">
    <property type="component" value="Unassembled WGS sequence"/>
</dbReference>
<keyword evidence="5" id="KW-1185">Reference proteome</keyword>
<gene>
    <name evidence="4" type="ORF">GE061_006220</name>
</gene>
<keyword evidence="2" id="KW-1133">Transmembrane helix</keyword>
<dbReference type="OrthoDB" id="10071013at2759"/>
<dbReference type="EMBL" id="WIXP02000014">
    <property type="protein sequence ID" value="KAF6199922.1"/>
    <property type="molecule type" value="Genomic_DNA"/>
</dbReference>